<evidence type="ECO:0000313" key="3">
    <source>
        <dbReference type="Proteomes" id="UP000614334"/>
    </source>
</evidence>
<feature type="region of interest" description="Disordered" evidence="1">
    <location>
        <begin position="1"/>
        <end position="26"/>
    </location>
</feature>
<proteinExistence type="predicted"/>
<organism evidence="2 3">
    <name type="scientific">Rhizoctonia solani</name>
    <dbReference type="NCBI Taxonomy" id="456999"/>
    <lineage>
        <taxon>Eukaryota</taxon>
        <taxon>Fungi</taxon>
        <taxon>Dikarya</taxon>
        <taxon>Basidiomycota</taxon>
        <taxon>Agaricomycotina</taxon>
        <taxon>Agaricomycetes</taxon>
        <taxon>Cantharellales</taxon>
        <taxon>Ceratobasidiaceae</taxon>
        <taxon>Rhizoctonia</taxon>
    </lineage>
</organism>
<evidence type="ECO:0000256" key="1">
    <source>
        <dbReference type="SAM" id="MobiDB-lite"/>
    </source>
</evidence>
<comment type="caution">
    <text evidence="2">The sequence shown here is derived from an EMBL/GenBank/DDBJ whole genome shotgun (WGS) entry which is preliminary data.</text>
</comment>
<dbReference type="Proteomes" id="UP000614334">
    <property type="component" value="Unassembled WGS sequence"/>
</dbReference>
<protein>
    <submittedName>
        <fullName evidence="2">Uncharacterized protein</fullName>
    </submittedName>
</protein>
<feature type="compositionally biased region" description="Polar residues" evidence="1">
    <location>
        <begin position="9"/>
        <end position="26"/>
    </location>
</feature>
<evidence type="ECO:0000313" key="2">
    <source>
        <dbReference type="EMBL" id="KAF8755932.1"/>
    </source>
</evidence>
<accession>A0A8H7M551</accession>
<name>A0A8H7M551_9AGAM</name>
<dbReference type="EMBL" id="JACYCF010000007">
    <property type="protein sequence ID" value="KAF8755932.1"/>
    <property type="molecule type" value="Genomic_DNA"/>
</dbReference>
<sequence>MGDTEVSKVTHTQNSQQITTSREQSFNWDEEQSACLTLFTSPFSSDRNNTILSTEDEYLKQVCYELMDKDVYIGASENPAASSVSSPELLDALDNPSLNLNIGRILRSFSSQWRFNRRKLSEDRTYRPHKPPNGFGYWEWEGNTERKYRKLAENMGKATLLQGNECGHLFSSQSPQTYPESLPVADDS</sequence>
<dbReference type="AlphaFoldDB" id="A0A8H7M551"/>
<reference evidence="2" key="1">
    <citation type="submission" date="2020-09" db="EMBL/GenBank/DDBJ databases">
        <title>Comparative genome analyses of four rice-infecting Rhizoctonia solani isolates reveal extensive enrichment of homogalacturonan modification genes.</title>
        <authorList>
            <person name="Lee D.-Y."/>
            <person name="Jeon J."/>
            <person name="Kim K.-T."/>
            <person name="Cheong K."/>
            <person name="Song H."/>
            <person name="Choi G."/>
            <person name="Ko J."/>
            <person name="Opiyo S.O."/>
            <person name="Zuo S."/>
            <person name="Madhav S."/>
            <person name="Lee Y.-H."/>
            <person name="Wang G.-L."/>
        </authorList>
    </citation>
    <scope>NUCLEOTIDE SEQUENCE</scope>
    <source>
        <strain evidence="2">AG1-IA B2</strain>
    </source>
</reference>
<gene>
    <name evidence="2" type="ORF">RHS01_04867</name>
</gene>